<dbReference type="SUPFAM" id="SSF55729">
    <property type="entry name" value="Acyl-CoA N-acyltransferases (Nat)"/>
    <property type="match status" value="1"/>
</dbReference>
<name>A0AAW7YVH4_9STAP</name>
<dbReference type="InterPro" id="IPR000182">
    <property type="entry name" value="GNAT_dom"/>
</dbReference>
<dbReference type="CDD" id="cd04301">
    <property type="entry name" value="NAT_SF"/>
    <property type="match status" value="1"/>
</dbReference>
<dbReference type="InterPro" id="IPR051556">
    <property type="entry name" value="N-term/lysine_N-AcTrnsfr"/>
</dbReference>
<proteinExistence type="predicted"/>
<comment type="caution">
    <text evidence="4">The sequence shown here is derived from an EMBL/GenBank/DDBJ whole genome shotgun (WGS) entry which is preliminary data.</text>
</comment>
<reference evidence="4" key="1">
    <citation type="submission" date="2023-07" db="EMBL/GenBank/DDBJ databases">
        <title>Genome content predicts the carbon catabolic preferences of heterotrophic bacteria.</title>
        <authorList>
            <person name="Gralka M."/>
        </authorList>
    </citation>
    <scope>NUCLEOTIDE SEQUENCE</scope>
    <source>
        <strain evidence="4">E2R20</strain>
    </source>
</reference>
<feature type="domain" description="N-acetyltransferase" evidence="3">
    <location>
        <begin position="1"/>
        <end position="169"/>
    </location>
</feature>
<dbReference type="RefSeq" id="WP_303521214.1">
    <property type="nucleotide sequence ID" value="NZ_JAUOQO010000006.1"/>
</dbReference>
<organism evidence="4 5">
    <name type="scientific">Staphylococcus pasteuri_A</name>
    <dbReference type="NCBI Taxonomy" id="3062664"/>
    <lineage>
        <taxon>Bacteria</taxon>
        <taxon>Bacillati</taxon>
        <taxon>Bacillota</taxon>
        <taxon>Bacilli</taxon>
        <taxon>Bacillales</taxon>
        <taxon>Staphylococcaceae</taxon>
        <taxon>Staphylococcus</taxon>
    </lineage>
</organism>
<keyword evidence="2" id="KW-0012">Acyltransferase</keyword>
<dbReference type="InterPro" id="IPR016181">
    <property type="entry name" value="Acyl_CoA_acyltransferase"/>
</dbReference>
<gene>
    <name evidence="4" type="ORF">Q4528_08245</name>
</gene>
<dbReference type="PANTHER" id="PTHR42919:SF8">
    <property type="entry name" value="N-ALPHA-ACETYLTRANSFERASE 50"/>
    <property type="match status" value="1"/>
</dbReference>
<dbReference type="Pfam" id="PF00583">
    <property type="entry name" value="Acetyltransf_1"/>
    <property type="match status" value="1"/>
</dbReference>
<dbReference type="PROSITE" id="PS51186">
    <property type="entry name" value="GNAT"/>
    <property type="match status" value="1"/>
</dbReference>
<evidence type="ECO:0000313" key="5">
    <source>
        <dbReference type="Proteomes" id="UP001170310"/>
    </source>
</evidence>
<evidence type="ECO:0000256" key="2">
    <source>
        <dbReference type="ARBA" id="ARBA00023315"/>
    </source>
</evidence>
<accession>A0AAW7YVH4</accession>
<sequence length="169" mass="20320">MLIRQCNEEDLEKLKNIEYKTFNETFRPQNKDEDIDNYLKQTFTDNNVLKELQNEDSFIYFIYVEDQLTGYLKLNINKAQTEDFGNEYIEIERIYVLNHFQKMGVGRELYNHALKVAREHGYNKIWLGVWEHNLKAIQFYKKLGFEKIGEHAFYMGKDKQIDEIMSIAI</sequence>
<dbReference type="GO" id="GO:0016747">
    <property type="term" value="F:acyltransferase activity, transferring groups other than amino-acyl groups"/>
    <property type="evidence" value="ECO:0007669"/>
    <property type="project" value="InterPro"/>
</dbReference>
<dbReference type="Gene3D" id="3.40.630.30">
    <property type="match status" value="1"/>
</dbReference>
<evidence type="ECO:0000313" key="4">
    <source>
        <dbReference type="EMBL" id="MDO6574148.1"/>
    </source>
</evidence>
<keyword evidence="1" id="KW-0808">Transferase</keyword>
<dbReference type="PANTHER" id="PTHR42919">
    <property type="entry name" value="N-ALPHA-ACETYLTRANSFERASE"/>
    <property type="match status" value="1"/>
</dbReference>
<protein>
    <submittedName>
        <fullName evidence="4">GNAT family N-acetyltransferase</fullName>
    </submittedName>
</protein>
<dbReference type="Proteomes" id="UP001170310">
    <property type="component" value="Unassembled WGS sequence"/>
</dbReference>
<keyword evidence="5" id="KW-1185">Reference proteome</keyword>
<dbReference type="EMBL" id="JAUOQO010000006">
    <property type="protein sequence ID" value="MDO6574148.1"/>
    <property type="molecule type" value="Genomic_DNA"/>
</dbReference>
<evidence type="ECO:0000256" key="1">
    <source>
        <dbReference type="ARBA" id="ARBA00022679"/>
    </source>
</evidence>
<dbReference type="AlphaFoldDB" id="A0AAW7YVH4"/>
<evidence type="ECO:0000259" key="3">
    <source>
        <dbReference type="PROSITE" id="PS51186"/>
    </source>
</evidence>